<accession>A0A9R1QYH5</accession>
<evidence type="ECO:0000256" key="6">
    <source>
        <dbReference type="ARBA" id="ARBA00023125"/>
    </source>
</evidence>
<dbReference type="Gramene" id="TRITD3Bv1G270610.1">
    <property type="protein sequence ID" value="TRITD3Bv1G270610.1"/>
    <property type="gene ID" value="TRITD3Bv1G270610"/>
</dbReference>
<evidence type="ECO:0000313" key="13">
    <source>
        <dbReference type="Proteomes" id="UP000324705"/>
    </source>
</evidence>
<dbReference type="GO" id="GO:0034605">
    <property type="term" value="P:cellular response to heat"/>
    <property type="evidence" value="ECO:0007669"/>
    <property type="project" value="TreeGrafter"/>
</dbReference>
<feature type="region of interest" description="Disordered" evidence="10">
    <location>
        <begin position="112"/>
        <end position="132"/>
    </location>
</feature>
<dbReference type="PRINTS" id="PR00056">
    <property type="entry name" value="HSFDOMAIN"/>
</dbReference>
<keyword evidence="5" id="KW-0346">Stress response</keyword>
<evidence type="ECO:0000313" key="12">
    <source>
        <dbReference type="EMBL" id="VAH85785.1"/>
    </source>
</evidence>
<comment type="subcellular location">
    <subcellularLocation>
        <location evidence="1">Nucleus</location>
    </subcellularLocation>
</comment>
<proteinExistence type="inferred from homology"/>
<keyword evidence="7" id="KW-0804">Transcription</keyword>
<dbReference type="EMBL" id="LT934116">
    <property type="protein sequence ID" value="VAH85785.1"/>
    <property type="molecule type" value="Genomic_DNA"/>
</dbReference>
<comment type="subunit">
    <text evidence="2">Homotrimer.</text>
</comment>
<evidence type="ECO:0000256" key="3">
    <source>
        <dbReference type="ARBA" id="ARBA00022553"/>
    </source>
</evidence>
<dbReference type="GO" id="GO:0005634">
    <property type="term" value="C:nucleus"/>
    <property type="evidence" value="ECO:0007669"/>
    <property type="project" value="UniProtKB-SubCell"/>
</dbReference>
<evidence type="ECO:0000256" key="2">
    <source>
        <dbReference type="ARBA" id="ARBA00011233"/>
    </source>
</evidence>
<name>A0A9R1QYH5_TRITD</name>
<dbReference type="InterPro" id="IPR036388">
    <property type="entry name" value="WH-like_DNA-bd_sf"/>
</dbReference>
<dbReference type="PROSITE" id="PS00434">
    <property type="entry name" value="HSF_DOMAIN"/>
    <property type="match status" value="1"/>
</dbReference>
<evidence type="ECO:0000256" key="7">
    <source>
        <dbReference type="ARBA" id="ARBA00023163"/>
    </source>
</evidence>
<keyword evidence="4" id="KW-0805">Transcription regulation</keyword>
<dbReference type="Pfam" id="PF00447">
    <property type="entry name" value="HSF_DNA-bind"/>
    <property type="match status" value="1"/>
</dbReference>
<dbReference type="FunFam" id="1.10.10.10:FF:000037">
    <property type="entry name" value="Heat stress transcription factor B-4"/>
    <property type="match status" value="1"/>
</dbReference>
<sequence>MSSSAGMECSGRGDGGGGMVAPPFVAKTYAMVDDPATNAVVAWGAASNSFVVADPFAFSEMLLPAHFKHSNFSSFVRQLNTYGFRKVDPDRWEFAHACFLRGQTHLLPRIVRRRSMRPSKDDNEEDEDSSSTMLAMEVVRLKEDQRATEDRLAAMWRRVQDAERRPKLMLAFLLKVVRDHDVLRRLAAGSGAGQDEGAEEAKRPRLLLNGEAQMQDAFVGEPGVDFTGFYTGGDGFSGVPVDDPPYAFPMDGGY</sequence>
<organism evidence="12 13">
    <name type="scientific">Triticum turgidum subsp. durum</name>
    <name type="common">Durum wheat</name>
    <name type="synonym">Triticum durum</name>
    <dbReference type="NCBI Taxonomy" id="4567"/>
    <lineage>
        <taxon>Eukaryota</taxon>
        <taxon>Viridiplantae</taxon>
        <taxon>Streptophyta</taxon>
        <taxon>Embryophyta</taxon>
        <taxon>Tracheophyta</taxon>
        <taxon>Spermatophyta</taxon>
        <taxon>Magnoliopsida</taxon>
        <taxon>Liliopsida</taxon>
        <taxon>Poales</taxon>
        <taxon>Poaceae</taxon>
        <taxon>BOP clade</taxon>
        <taxon>Pooideae</taxon>
        <taxon>Triticodae</taxon>
        <taxon>Triticeae</taxon>
        <taxon>Triticinae</taxon>
        <taxon>Triticum</taxon>
    </lineage>
</organism>
<dbReference type="SUPFAM" id="SSF46785">
    <property type="entry name" value="Winged helix' DNA-binding domain"/>
    <property type="match status" value="1"/>
</dbReference>
<evidence type="ECO:0000256" key="5">
    <source>
        <dbReference type="ARBA" id="ARBA00023016"/>
    </source>
</evidence>
<dbReference type="InterPro" id="IPR000232">
    <property type="entry name" value="HSF_DNA-bd"/>
</dbReference>
<keyword evidence="3" id="KW-0597">Phosphoprotein</keyword>
<evidence type="ECO:0000259" key="11">
    <source>
        <dbReference type="PROSITE" id="PS00434"/>
    </source>
</evidence>
<keyword evidence="8" id="KW-0539">Nucleus</keyword>
<dbReference type="Proteomes" id="UP000324705">
    <property type="component" value="Chromosome 3B"/>
</dbReference>
<dbReference type="OMA" id="CFRSGHH"/>
<dbReference type="PANTHER" id="PTHR10015">
    <property type="entry name" value="HEAT SHOCK TRANSCRIPTION FACTOR"/>
    <property type="match status" value="1"/>
</dbReference>
<dbReference type="AlphaFoldDB" id="A0A9R1QYH5"/>
<keyword evidence="13" id="KW-1185">Reference proteome</keyword>
<dbReference type="GO" id="GO:0006357">
    <property type="term" value="P:regulation of transcription by RNA polymerase II"/>
    <property type="evidence" value="ECO:0007669"/>
    <property type="project" value="TreeGrafter"/>
</dbReference>
<dbReference type="PANTHER" id="PTHR10015:SF328">
    <property type="entry name" value="HEAT STRESS TRANSCRIPTION FACTOR C-2A"/>
    <property type="match status" value="1"/>
</dbReference>
<reference evidence="12 13" key="1">
    <citation type="submission" date="2017-09" db="EMBL/GenBank/DDBJ databases">
        <authorList>
            <consortium name="International Durum Wheat Genome Sequencing Consortium (IDWGSC)"/>
            <person name="Milanesi L."/>
        </authorList>
    </citation>
    <scope>NUCLEOTIDE SEQUENCE [LARGE SCALE GENOMIC DNA]</scope>
    <source>
        <strain evidence="13">cv. Svevo</strain>
    </source>
</reference>
<keyword evidence="6" id="KW-0238">DNA-binding</keyword>
<dbReference type="SMART" id="SM00415">
    <property type="entry name" value="HSF"/>
    <property type="match status" value="1"/>
</dbReference>
<dbReference type="InterPro" id="IPR036390">
    <property type="entry name" value="WH_DNA-bd_sf"/>
</dbReference>
<dbReference type="GO" id="GO:0000978">
    <property type="term" value="F:RNA polymerase II cis-regulatory region sequence-specific DNA binding"/>
    <property type="evidence" value="ECO:0007669"/>
    <property type="project" value="TreeGrafter"/>
</dbReference>
<evidence type="ECO:0000256" key="10">
    <source>
        <dbReference type="SAM" id="MobiDB-lite"/>
    </source>
</evidence>
<evidence type="ECO:0000256" key="8">
    <source>
        <dbReference type="ARBA" id="ARBA00023242"/>
    </source>
</evidence>
<feature type="domain" description="HSF-type DNA-binding" evidence="11">
    <location>
        <begin position="63"/>
        <end position="87"/>
    </location>
</feature>
<gene>
    <name evidence="12" type="ORF">TRITD_3Bv1G270610</name>
</gene>
<protein>
    <recommendedName>
        <fullName evidence="11">HSF-type DNA-binding domain-containing protein</fullName>
    </recommendedName>
</protein>
<evidence type="ECO:0000256" key="1">
    <source>
        <dbReference type="ARBA" id="ARBA00004123"/>
    </source>
</evidence>
<evidence type="ECO:0000256" key="9">
    <source>
        <dbReference type="RuleBase" id="RU004020"/>
    </source>
</evidence>
<comment type="similarity">
    <text evidence="9">Belongs to the HSF family.</text>
</comment>
<dbReference type="GO" id="GO:0003700">
    <property type="term" value="F:DNA-binding transcription factor activity"/>
    <property type="evidence" value="ECO:0007669"/>
    <property type="project" value="InterPro"/>
</dbReference>
<dbReference type="Gene3D" id="1.10.10.10">
    <property type="entry name" value="Winged helix-like DNA-binding domain superfamily/Winged helix DNA-binding domain"/>
    <property type="match status" value="1"/>
</dbReference>
<evidence type="ECO:0000256" key="4">
    <source>
        <dbReference type="ARBA" id="ARBA00023015"/>
    </source>
</evidence>